<keyword evidence="2" id="KW-1185">Reference proteome</keyword>
<reference evidence="2" key="1">
    <citation type="submission" date="2016-10" db="EMBL/GenBank/DDBJ databases">
        <authorList>
            <person name="Varghese N."/>
            <person name="Submissions S."/>
        </authorList>
    </citation>
    <scope>NUCLEOTIDE SEQUENCE [LARGE SCALE GENOMIC DNA]</scope>
    <source>
        <strain evidence="2">DSM 3669</strain>
    </source>
</reference>
<name>A0A1I6CUJ9_9FIRM</name>
<protein>
    <submittedName>
        <fullName evidence="1">Uncharacterized protein</fullName>
    </submittedName>
</protein>
<dbReference type="OrthoDB" id="2969555at2"/>
<dbReference type="EMBL" id="FOYM01000002">
    <property type="protein sequence ID" value="SFQ96895.1"/>
    <property type="molecule type" value="Genomic_DNA"/>
</dbReference>
<proteinExistence type="predicted"/>
<gene>
    <name evidence="1" type="ORF">SAMN05660706_10280</name>
</gene>
<evidence type="ECO:0000313" key="1">
    <source>
        <dbReference type="EMBL" id="SFQ96895.1"/>
    </source>
</evidence>
<dbReference type="RefSeq" id="WP_092481756.1">
    <property type="nucleotide sequence ID" value="NZ_FOYM01000002.1"/>
</dbReference>
<organism evidence="1 2">
    <name type="scientific">Desulfoscipio geothermicus DSM 3669</name>
    <dbReference type="NCBI Taxonomy" id="1121426"/>
    <lineage>
        <taxon>Bacteria</taxon>
        <taxon>Bacillati</taxon>
        <taxon>Bacillota</taxon>
        <taxon>Clostridia</taxon>
        <taxon>Eubacteriales</taxon>
        <taxon>Desulfallaceae</taxon>
        <taxon>Desulfoscipio</taxon>
    </lineage>
</organism>
<sequence>MLTIPYESSNFGPSMGPLFQGVNNLSCTWEEIIWAAITVGRKNWSHVIRFGEYSRFEILYRLSIVYANLQQENNSLIRSHAYINLDPSEKSAISYFLGLTSAKLFAAKLLNVFWLMHIEKYQNIHQMQFWNGRSRPDLFGPNNRREWVVIEAKGRSNRFDSQTLEKAKYQVRMLRTIAGQFPVLRVALESHFRNSTFQVFWKDPEGFDENSFDLNIQLCNFIYDYYLPFIVLFNDNKVDVNTINAYQRKYDVVNIYEADIKIGLDAKLRSLFQESPIDEKQAGQVMEVIFNLPEPVSDGQLMIGGDGILVSLGRSWDEEKMKLEPVKRAHKE</sequence>
<dbReference type="AlphaFoldDB" id="A0A1I6CUJ9"/>
<dbReference type="STRING" id="39060.SAMN05660706_10280"/>
<dbReference type="Proteomes" id="UP000199584">
    <property type="component" value="Unassembled WGS sequence"/>
</dbReference>
<evidence type="ECO:0000313" key="2">
    <source>
        <dbReference type="Proteomes" id="UP000199584"/>
    </source>
</evidence>
<accession>A0A1I6CUJ9</accession>